<dbReference type="GO" id="GO:0005886">
    <property type="term" value="C:plasma membrane"/>
    <property type="evidence" value="ECO:0007669"/>
    <property type="project" value="UniProtKB-SubCell"/>
</dbReference>
<evidence type="ECO:0000256" key="5">
    <source>
        <dbReference type="ARBA" id="ARBA00023136"/>
    </source>
</evidence>
<proteinExistence type="predicted"/>
<dbReference type="AlphaFoldDB" id="A0A382X469"/>
<gene>
    <name evidence="8" type="ORF">METZ01_LOCUS418524</name>
</gene>
<feature type="transmembrane region" description="Helical" evidence="6">
    <location>
        <begin position="44"/>
        <end position="63"/>
    </location>
</feature>
<dbReference type="InterPro" id="IPR049177">
    <property type="entry name" value="MgtC_SapB_SrpB_YhiD_N"/>
</dbReference>
<feature type="domain" description="MgtC/SapB/SrpB/YhiD N-terminal" evidence="7">
    <location>
        <begin position="1"/>
        <end position="66"/>
    </location>
</feature>
<dbReference type="InterPro" id="IPR003416">
    <property type="entry name" value="MgtC/SapB/SrpB/YhiD_fam"/>
</dbReference>
<feature type="non-terminal residue" evidence="8">
    <location>
        <position position="1"/>
    </location>
</feature>
<evidence type="ECO:0000256" key="4">
    <source>
        <dbReference type="ARBA" id="ARBA00022989"/>
    </source>
</evidence>
<protein>
    <recommendedName>
        <fullName evidence="7">MgtC/SapB/SrpB/YhiD N-terminal domain-containing protein</fullName>
    </recommendedName>
</protein>
<keyword evidence="5 6" id="KW-0472">Membrane</keyword>
<keyword evidence="3 6" id="KW-0812">Transmembrane</keyword>
<evidence type="ECO:0000259" key="7">
    <source>
        <dbReference type="Pfam" id="PF02308"/>
    </source>
</evidence>
<keyword evidence="2" id="KW-1003">Cell membrane</keyword>
<organism evidence="8">
    <name type="scientific">marine metagenome</name>
    <dbReference type="NCBI Taxonomy" id="408172"/>
    <lineage>
        <taxon>unclassified sequences</taxon>
        <taxon>metagenomes</taxon>
        <taxon>ecological metagenomes</taxon>
    </lineage>
</organism>
<accession>A0A382X469</accession>
<dbReference type="PANTHER" id="PTHR33778">
    <property type="entry name" value="PROTEIN MGTC"/>
    <property type="match status" value="1"/>
</dbReference>
<dbReference type="EMBL" id="UINC01164690">
    <property type="protein sequence ID" value="SVD65670.1"/>
    <property type="molecule type" value="Genomic_DNA"/>
</dbReference>
<reference evidence="8" key="1">
    <citation type="submission" date="2018-05" db="EMBL/GenBank/DDBJ databases">
        <authorList>
            <person name="Lanie J.A."/>
            <person name="Ng W.-L."/>
            <person name="Kazmierczak K.M."/>
            <person name="Andrzejewski T.M."/>
            <person name="Davidsen T.M."/>
            <person name="Wayne K.J."/>
            <person name="Tettelin H."/>
            <person name="Glass J.I."/>
            <person name="Rusch D."/>
            <person name="Podicherti R."/>
            <person name="Tsui H.-C.T."/>
            <person name="Winkler M.E."/>
        </authorList>
    </citation>
    <scope>NUCLEOTIDE SEQUENCE</scope>
</reference>
<comment type="subcellular location">
    <subcellularLocation>
        <location evidence="1">Cell membrane</location>
        <topology evidence="1">Multi-pass membrane protein</topology>
    </subcellularLocation>
</comment>
<name>A0A382X469_9ZZZZ</name>
<evidence type="ECO:0000256" key="3">
    <source>
        <dbReference type="ARBA" id="ARBA00022692"/>
    </source>
</evidence>
<evidence type="ECO:0000256" key="1">
    <source>
        <dbReference type="ARBA" id="ARBA00004651"/>
    </source>
</evidence>
<sequence length="69" mass="6957">QIVTGVGFLGAGTILRSGLTISGLTTAATIWATAAIGMAVGSGLYIAAASGTVLVLVILYLFAPYRQQE</sequence>
<keyword evidence="4 6" id="KW-1133">Transmembrane helix</keyword>
<feature type="transmembrane region" description="Helical" evidence="6">
    <location>
        <begin position="18"/>
        <end position="38"/>
    </location>
</feature>
<dbReference type="PANTHER" id="PTHR33778:SF1">
    <property type="entry name" value="MAGNESIUM TRANSPORTER YHID-RELATED"/>
    <property type="match status" value="1"/>
</dbReference>
<dbReference type="Pfam" id="PF02308">
    <property type="entry name" value="MgtC"/>
    <property type="match status" value="1"/>
</dbReference>
<evidence type="ECO:0000256" key="6">
    <source>
        <dbReference type="SAM" id="Phobius"/>
    </source>
</evidence>
<evidence type="ECO:0000313" key="8">
    <source>
        <dbReference type="EMBL" id="SVD65670.1"/>
    </source>
</evidence>
<evidence type="ECO:0000256" key="2">
    <source>
        <dbReference type="ARBA" id="ARBA00022475"/>
    </source>
</evidence>